<organism evidence="3 4">
    <name type="scientific">Cinara cedri</name>
    <dbReference type="NCBI Taxonomy" id="506608"/>
    <lineage>
        <taxon>Eukaryota</taxon>
        <taxon>Metazoa</taxon>
        <taxon>Ecdysozoa</taxon>
        <taxon>Arthropoda</taxon>
        <taxon>Hexapoda</taxon>
        <taxon>Insecta</taxon>
        <taxon>Pterygota</taxon>
        <taxon>Neoptera</taxon>
        <taxon>Paraneoptera</taxon>
        <taxon>Hemiptera</taxon>
        <taxon>Sternorrhyncha</taxon>
        <taxon>Aphidomorpha</taxon>
        <taxon>Aphidoidea</taxon>
        <taxon>Aphididae</taxon>
        <taxon>Lachninae</taxon>
        <taxon>Cinara</taxon>
    </lineage>
</organism>
<keyword evidence="2" id="KW-1133">Transmembrane helix</keyword>
<dbReference type="OrthoDB" id="8187913at2759"/>
<feature type="compositionally biased region" description="Basic residues" evidence="1">
    <location>
        <begin position="12"/>
        <end position="22"/>
    </location>
</feature>
<feature type="region of interest" description="Disordered" evidence="1">
    <location>
        <begin position="1"/>
        <end position="31"/>
    </location>
</feature>
<dbReference type="Proteomes" id="UP000325440">
    <property type="component" value="Unassembled WGS sequence"/>
</dbReference>
<sequence length="202" mass="22434">MYDDENDGGPRTVRHHGKHHKMAPPNRWPGAADGLPGGGDMIVHHHGRHEMLADNLNDTSAGTPPPPHVLHATSVSMCYTTNEVLVIIAVTCFLNFAFILLIMTCVHCFTDPSHHKKFGAVAYAELGDELFDGDMVDADTVTLLNPTKPPPGQDDDCGLPPYDRKIAAEYDAESCASYQSLVRHEHRYKSNRRSEEELFLFE</sequence>
<evidence type="ECO:0000313" key="3">
    <source>
        <dbReference type="EMBL" id="VVC45179.1"/>
    </source>
</evidence>
<protein>
    <submittedName>
        <fullName evidence="3">Uncharacterized protein</fullName>
    </submittedName>
</protein>
<proteinExistence type="predicted"/>
<evidence type="ECO:0000256" key="1">
    <source>
        <dbReference type="SAM" id="MobiDB-lite"/>
    </source>
</evidence>
<evidence type="ECO:0000256" key="2">
    <source>
        <dbReference type="SAM" id="Phobius"/>
    </source>
</evidence>
<evidence type="ECO:0000313" key="4">
    <source>
        <dbReference type="Proteomes" id="UP000325440"/>
    </source>
</evidence>
<accession>A0A5E4NR06</accession>
<dbReference type="EMBL" id="CABPRJ010002396">
    <property type="protein sequence ID" value="VVC45179.1"/>
    <property type="molecule type" value="Genomic_DNA"/>
</dbReference>
<reference evidence="3 4" key="1">
    <citation type="submission" date="2019-08" db="EMBL/GenBank/DDBJ databases">
        <authorList>
            <person name="Alioto T."/>
            <person name="Alioto T."/>
            <person name="Gomez Garrido J."/>
        </authorList>
    </citation>
    <scope>NUCLEOTIDE SEQUENCE [LARGE SCALE GENOMIC DNA]</scope>
</reference>
<name>A0A5E4NR06_9HEMI</name>
<keyword evidence="2" id="KW-0472">Membrane</keyword>
<dbReference type="AlphaFoldDB" id="A0A5E4NR06"/>
<gene>
    <name evidence="3" type="ORF">CINCED_3A007722</name>
</gene>
<keyword evidence="2" id="KW-0812">Transmembrane</keyword>
<feature type="transmembrane region" description="Helical" evidence="2">
    <location>
        <begin position="84"/>
        <end position="109"/>
    </location>
</feature>
<keyword evidence="4" id="KW-1185">Reference proteome</keyword>